<protein>
    <recommendedName>
        <fullName evidence="2">DUF4283 domain-containing protein</fullName>
    </recommendedName>
</protein>
<keyword evidence="4" id="KW-1185">Reference proteome</keyword>
<evidence type="ECO:0000259" key="2">
    <source>
        <dbReference type="Pfam" id="PF14111"/>
    </source>
</evidence>
<feature type="region of interest" description="Disordered" evidence="1">
    <location>
        <begin position="1"/>
        <end position="28"/>
    </location>
</feature>
<dbReference type="Pfam" id="PF14111">
    <property type="entry name" value="DUF4283"/>
    <property type="match status" value="1"/>
</dbReference>
<name>A0A445H5Z0_GLYSO</name>
<comment type="caution">
    <text evidence="3">The sequence shown here is derived from an EMBL/GenBank/DDBJ whole genome shotgun (WGS) entry which is preliminary data.</text>
</comment>
<sequence length="142" mass="16236">MTRFLGKQGNVSGGGYANEPPDGDEEYTPQPRLNFKQLFVKEVVTDRPKVDLIKENLERIEYEEGNKLKPRVILADSILEGLCAPWKEFFVVKLLGKNIGFTTMHDRLARAWKMPGGFEVLGLGNGYFMVKFDKDEDRKKSH</sequence>
<dbReference type="InterPro" id="IPR025558">
    <property type="entry name" value="DUF4283"/>
</dbReference>
<accession>A0A445H5Z0</accession>
<gene>
    <name evidence="3" type="ORF">D0Y65_038676</name>
</gene>
<organism evidence="3 4">
    <name type="scientific">Glycine soja</name>
    <name type="common">Wild soybean</name>
    <dbReference type="NCBI Taxonomy" id="3848"/>
    <lineage>
        <taxon>Eukaryota</taxon>
        <taxon>Viridiplantae</taxon>
        <taxon>Streptophyta</taxon>
        <taxon>Embryophyta</taxon>
        <taxon>Tracheophyta</taxon>
        <taxon>Spermatophyta</taxon>
        <taxon>Magnoliopsida</taxon>
        <taxon>eudicotyledons</taxon>
        <taxon>Gunneridae</taxon>
        <taxon>Pentapetalae</taxon>
        <taxon>rosids</taxon>
        <taxon>fabids</taxon>
        <taxon>Fabales</taxon>
        <taxon>Fabaceae</taxon>
        <taxon>Papilionoideae</taxon>
        <taxon>50 kb inversion clade</taxon>
        <taxon>NPAAA clade</taxon>
        <taxon>indigoferoid/millettioid clade</taxon>
        <taxon>Phaseoleae</taxon>
        <taxon>Glycine</taxon>
        <taxon>Glycine subgen. Soja</taxon>
    </lineage>
</organism>
<reference evidence="3 4" key="1">
    <citation type="submission" date="2018-09" db="EMBL/GenBank/DDBJ databases">
        <title>A high-quality reference genome of wild soybean provides a powerful tool to mine soybean genomes.</title>
        <authorList>
            <person name="Xie M."/>
            <person name="Chung C.Y.L."/>
            <person name="Li M.-W."/>
            <person name="Wong F.-L."/>
            <person name="Chan T.-F."/>
            <person name="Lam H.-M."/>
        </authorList>
    </citation>
    <scope>NUCLEOTIDE SEQUENCE [LARGE SCALE GENOMIC DNA]</scope>
    <source>
        <strain evidence="4">cv. W05</strain>
        <tissue evidence="3">Hypocotyl of etiolated seedlings</tissue>
    </source>
</reference>
<evidence type="ECO:0000256" key="1">
    <source>
        <dbReference type="SAM" id="MobiDB-lite"/>
    </source>
</evidence>
<evidence type="ECO:0000313" key="3">
    <source>
        <dbReference type="EMBL" id="RZB68986.1"/>
    </source>
</evidence>
<feature type="domain" description="DUF4283" evidence="2">
    <location>
        <begin position="85"/>
        <end position="140"/>
    </location>
</feature>
<evidence type="ECO:0000313" key="4">
    <source>
        <dbReference type="Proteomes" id="UP000289340"/>
    </source>
</evidence>
<dbReference type="EMBL" id="QZWG01000014">
    <property type="protein sequence ID" value="RZB68986.1"/>
    <property type="molecule type" value="Genomic_DNA"/>
</dbReference>
<dbReference type="AlphaFoldDB" id="A0A445H5Z0"/>
<dbReference type="Proteomes" id="UP000289340">
    <property type="component" value="Chromosome 14"/>
</dbReference>
<proteinExistence type="predicted"/>